<keyword evidence="4" id="KW-1133">Transmembrane helix</keyword>
<dbReference type="PANTHER" id="PTHR28074">
    <property type="entry name" value="ATP SYNTHASE SUBUNIT K, MITOCHONDRIAL"/>
    <property type="match status" value="1"/>
</dbReference>
<dbReference type="GO" id="GO:0031966">
    <property type="term" value="C:mitochondrial membrane"/>
    <property type="evidence" value="ECO:0007669"/>
    <property type="project" value="UniProtKB-SubCell"/>
</dbReference>
<dbReference type="AlphaFoldDB" id="A0A9P4NJK7"/>
<evidence type="ECO:0000256" key="4">
    <source>
        <dbReference type="SAM" id="Phobius"/>
    </source>
</evidence>
<evidence type="ECO:0000313" key="6">
    <source>
        <dbReference type="Proteomes" id="UP000800235"/>
    </source>
</evidence>
<feature type="transmembrane region" description="Helical" evidence="4">
    <location>
        <begin position="12"/>
        <end position="32"/>
    </location>
</feature>
<dbReference type="GO" id="GO:0015986">
    <property type="term" value="P:proton motive force-driven ATP synthesis"/>
    <property type="evidence" value="ECO:0007669"/>
    <property type="project" value="TreeGrafter"/>
</dbReference>
<organism evidence="5 6">
    <name type="scientific">Tothia fuscella</name>
    <dbReference type="NCBI Taxonomy" id="1048955"/>
    <lineage>
        <taxon>Eukaryota</taxon>
        <taxon>Fungi</taxon>
        <taxon>Dikarya</taxon>
        <taxon>Ascomycota</taxon>
        <taxon>Pezizomycotina</taxon>
        <taxon>Dothideomycetes</taxon>
        <taxon>Pleosporomycetidae</taxon>
        <taxon>Venturiales</taxon>
        <taxon>Cylindrosympodiaceae</taxon>
        <taxon>Tothia</taxon>
    </lineage>
</organism>
<reference evidence="5" key="1">
    <citation type="journal article" date="2020" name="Stud. Mycol.">
        <title>101 Dothideomycetes genomes: a test case for predicting lifestyles and emergence of pathogens.</title>
        <authorList>
            <person name="Haridas S."/>
            <person name="Albert R."/>
            <person name="Binder M."/>
            <person name="Bloem J."/>
            <person name="Labutti K."/>
            <person name="Salamov A."/>
            <person name="Andreopoulos B."/>
            <person name="Baker S."/>
            <person name="Barry K."/>
            <person name="Bills G."/>
            <person name="Bluhm B."/>
            <person name="Cannon C."/>
            <person name="Castanera R."/>
            <person name="Culley D."/>
            <person name="Daum C."/>
            <person name="Ezra D."/>
            <person name="Gonzalez J."/>
            <person name="Henrissat B."/>
            <person name="Kuo A."/>
            <person name="Liang C."/>
            <person name="Lipzen A."/>
            <person name="Lutzoni F."/>
            <person name="Magnuson J."/>
            <person name="Mondo S."/>
            <person name="Nolan M."/>
            <person name="Ohm R."/>
            <person name="Pangilinan J."/>
            <person name="Park H.-J."/>
            <person name="Ramirez L."/>
            <person name="Alfaro M."/>
            <person name="Sun H."/>
            <person name="Tritt A."/>
            <person name="Yoshinaga Y."/>
            <person name="Zwiers L.-H."/>
            <person name="Turgeon B."/>
            <person name="Goodwin S."/>
            <person name="Spatafora J."/>
            <person name="Crous P."/>
            <person name="Grigoriev I."/>
        </authorList>
    </citation>
    <scope>NUCLEOTIDE SEQUENCE</scope>
    <source>
        <strain evidence="5">CBS 130266</strain>
    </source>
</reference>
<dbReference type="InterPro" id="IPR021278">
    <property type="entry name" value="ATP19"/>
</dbReference>
<keyword evidence="4" id="KW-0812">Transmembrane</keyword>
<name>A0A9P4NJK7_9PEZI</name>
<dbReference type="PANTHER" id="PTHR28074:SF1">
    <property type="entry name" value="ATP SYNTHASE SUBUNIT K, MITOCHONDRIAL"/>
    <property type="match status" value="1"/>
</dbReference>
<dbReference type="EMBL" id="MU007077">
    <property type="protein sequence ID" value="KAF2423788.1"/>
    <property type="molecule type" value="Genomic_DNA"/>
</dbReference>
<protein>
    <submittedName>
        <fullName evidence="5">Uncharacterized protein</fullName>
    </submittedName>
</protein>
<keyword evidence="2" id="KW-0496">Mitochondrion</keyword>
<keyword evidence="6" id="KW-1185">Reference proteome</keyword>
<dbReference type="OrthoDB" id="2094445at2759"/>
<comment type="caution">
    <text evidence="5">The sequence shown here is derived from an EMBL/GenBank/DDBJ whole genome shotgun (WGS) entry which is preliminary data.</text>
</comment>
<evidence type="ECO:0000256" key="1">
    <source>
        <dbReference type="ARBA" id="ARBA00004325"/>
    </source>
</evidence>
<gene>
    <name evidence="5" type="ORF">EJ08DRAFT_700903</name>
</gene>
<proteinExistence type="predicted"/>
<evidence type="ECO:0000256" key="2">
    <source>
        <dbReference type="ARBA" id="ARBA00023128"/>
    </source>
</evidence>
<sequence length="100" mass="10528">MVAMYNIAGRQVGSHVLAIATLGTTFLTAGYFMSGSPASKEKGPPIGASSKDEERFKIRLESRGQGEALNYFDGMDILGVGEPLSNAFGRAGGDVKKLES</sequence>
<evidence type="ECO:0000313" key="5">
    <source>
        <dbReference type="EMBL" id="KAF2423788.1"/>
    </source>
</evidence>
<comment type="subcellular location">
    <subcellularLocation>
        <location evidence="1">Mitochondrion membrane</location>
    </subcellularLocation>
</comment>
<keyword evidence="3 4" id="KW-0472">Membrane</keyword>
<accession>A0A9P4NJK7</accession>
<evidence type="ECO:0000256" key="3">
    <source>
        <dbReference type="ARBA" id="ARBA00023136"/>
    </source>
</evidence>
<dbReference type="Pfam" id="PF11022">
    <property type="entry name" value="ATP19"/>
    <property type="match status" value="1"/>
</dbReference>
<dbReference type="Proteomes" id="UP000800235">
    <property type="component" value="Unassembled WGS sequence"/>
</dbReference>